<feature type="domain" description="BHLH" evidence="6">
    <location>
        <begin position="53"/>
        <end position="104"/>
    </location>
</feature>
<dbReference type="GO" id="GO:0000978">
    <property type="term" value="F:RNA polymerase II cis-regulatory region sequence-specific DNA binding"/>
    <property type="evidence" value="ECO:0007669"/>
    <property type="project" value="TreeGrafter"/>
</dbReference>
<dbReference type="FunFam" id="4.10.280.10:FF:000005">
    <property type="entry name" value="Myogenic factor"/>
    <property type="match status" value="1"/>
</dbReference>
<dbReference type="Pfam" id="PF00010">
    <property type="entry name" value="HLH"/>
    <property type="match status" value="1"/>
</dbReference>
<evidence type="ECO:0000313" key="8">
    <source>
        <dbReference type="WBParaSite" id="scf7180000422054.g8188"/>
    </source>
</evidence>
<dbReference type="InterPro" id="IPR039704">
    <property type="entry name" value="Myogenic_factor"/>
</dbReference>
<dbReference type="Gene3D" id="4.10.280.10">
    <property type="entry name" value="Helix-loop-helix DNA-binding domain"/>
    <property type="match status" value="1"/>
</dbReference>
<accession>A0A915P1V0</accession>
<feature type="compositionally biased region" description="Polar residues" evidence="5">
    <location>
        <begin position="27"/>
        <end position="47"/>
    </location>
</feature>
<evidence type="ECO:0000256" key="4">
    <source>
        <dbReference type="ARBA" id="ARBA00070761"/>
    </source>
</evidence>
<evidence type="ECO:0000256" key="2">
    <source>
        <dbReference type="ARBA" id="ARBA00023125"/>
    </source>
</evidence>
<evidence type="ECO:0000256" key="1">
    <source>
        <dbReference type="ARBA" id="ARBA00004123"/>
    </source>
</evidence>
<dbReference type="GO" id="GO:0005634">
    <property type="term" value="C:nucleus"/>
    <property type="evidence" value="ECO:0007669"/>
    <property type="project" value="UniProtKB-SubCell"/>
</dbReference>
<dbReference type="InterPro" id="IPR011598">
    <property type="entry name" value="bHLH_dom"/>
</dbReference>
<dbReference type="PANTHER" id="PTHR11534">
    <property type="entry name" value="MYOGENIC FACTOR"/>
    <property type="match status" value="1"/>
</dbReference>
<dbReference type="GO" id="GO:0000981">
    <property type="term" value="F:DNA-binding transcription factor activity, RNA polymerase II-specific"/>
    <property type="evidence" value="ECO:0007669"/>
    <property type="project" value="TreeGrafter"/>
</dbReference>
<dbReference type="SUPFAM" id="SSF47459">
    <property type="entry name" value="HLH, helix-loop-helix DNA-binding domain"/>
    <property type="match status" value="1"/>
</dbReference>
<keyword evidence="3" id="KW-0539">Nucleus</keyword>
<dbReference type="GO" id="GO:0045663">
    <property type="term" value="P:positive regulation of myoblast differentiation"/>
    <property type="evidence" value="ECO:0007669"/>
    <property type="project" value="TreeGrafter"/>
</dbReference>
<dbReference type="AlphaFoldDB" id="A0A915P1V0"/>
<dbReference type="GO" id="GO:0046983">
    <property type="term" value="F:protein dimerization activity"/>
    <property type="evidence" value="ECO:0007669"/>
    <property type="project" value="InterPro"/>
</dbReference>
<feature type="region of interest" description="Disordered" evidence="5">
    <location>
        <begin position="1"/>
        <end position="47"/>
    </location>
</feature>
<evidence type="ECO:0000256" key="5">
    <source>
        <dbReference type="SAM" id="MobiDB-lite"/>
    </source>
</evidence>
<dbReference type="GO" id="GO:0007517">
    <property type="term" value="P:muscle organ development"/>
    <property type="evidence" value="ECO:0007669"/>
    <property type="project" value="InterPro"/>
</dbReference>
<protein>
    <recommendedName>
        <fullName evidence="4">Myoblast determination protein 1 homolog</fullName>
    </recommendedName>
</protein>
<proteinExistence type="predicted"/>
<dbReference type="InterPro" id="IPR036638">
    <property type="entry name" value="HLH_DNA-bd_sf"/>
</dbReference>
<dbReference type="PANTHER" id="PTHR11534:SF9">
    <property type="entry name" value="MYOGENIC-DETERMINATION PROTEIN"/>
    <property type="match status" value="1"/>
</dbReference>
<dbReference type="Proteomes" id="UP000887560">
    <property type="component" value="Unplaced"/>
</dbReference>
<reference evidence="8" key="1">
    <citation type="submission" date="2022-11" db="UniProtKB">
        <authorList>
            <consortium name="WormBaseParasite"/>
        </authorList>
    </citation>
    <scope>IDENTIFICATION</scope>
</reference>
<evidence type="ECO:0000313" key="7">
    <source>
        <dbReference type="Proteomes" id="UP000887560"/>
    </source>
</evidence>
<dbReference type="WBParaSite" id="scf7180000422054.g8188">
    <property type="protein sequence ID" value="scf7180000422054.g8188"/>
    <property type="gene ID" value="scf7180000422054.g8188"/>
</dbReference>
<evidence type="ECO:0000256" key="3">
    <source>
        <dbReference type="ARBA" id="ARBA00023242"/>
    </source>
</evidence>
<sequence length="233" mass="25882">MDSLVGEPKRRVPNASKAANLANKSATLQQQQPSSSAYDPNTSNIPNTKYSVERRKAATMRERRRLRKVNDAFEVVKARTCPNPHQRLPKVEILRGAIEYINMLEHLLQTHAKMEPILATALQHNSTEINREDSNGGGVGDVQASSSGQNQMLETCGNGEFCLNNFPSIVHSYYKNRGLYEAVCMDAPPTPSIQHNPGCCHVEHSGHQMNSKTILYTYALNVNGTFTLMFLSP</sequence>
<keyword evidence="2" id="KW-0238">DNA-binding</keyword>
<dbReference type="CDD" id="cd19699">
    <property type="entry name" value="bHLH_TS_dMYOD_like"/>
    <property type="match status" value="1"/>
</dbReference>
<comment type="subcellular location">
    <subcellularLocation>
        <location evidence="1">Nucleus</location>
    </subcellularLocation>
</comment>
<dbReference type="SMART" id="SM00353">
    <property type="entry name" value="HLH"/>
    <property type="match status" value="1"/>
</dbReference>
<organism evidence="7 8">
    <name type="scientific">Meloidogyne floridensis</name>
    <dbReference type="NCBI Taxonomy" id="298350"/>
    <lineage>
        <taxon>Eukaryota</taxon>
        <taxon>Metazoa</taxon>
        <taxon>Ecdysozoa</taxon>
        <taxon>Nematoda</taxon>
        <taxon>Chromadorea</taxon>
        <taxon>Rhabditida</taxon>
        <taxon>Tylenchina</taxon>
        <taxon>Tylenchomorpha</taxon>
        <taxon>Tylenchoidea</taxon>
        <taxon>Meloidogynidae</taxon>
        <taxon>Meloidogyninae</taxon>
        <taxon>Meloidogyne</taxon>
    </lineage>
</organism>
<feature type="compositionally biased region" description="Low complexity" evidence="5">
    <location>
        <begin position="14"/>
        <end position="26"/>
    </location>
</feature>
<keyword evidence="7" id="KW-1185">Reference proteome</keyword>
<evidence type="ECO:0000259" key="6">
    <source>
        <dbReference type="PROSITE" id="PS50888"/>
    </source>
</evidence>
<name>A0A915P1V0_9BILA</name>
<dbReference type="PROSITE" id="PS50888">
    <property type="entry name" value="BHLH"/>
    <property type="match status" value="1"/>
</dbReference>